<dbReference type="RefSeq" id="XP_013405234.1">
    <property type="nucleotide sequence ID" value="XM_013549780.1"/>
</dbReference>
<sequence length="433" mass="46501">MEQLRKISVFPVTVGIQCGQPCVWSRRPVVCEKVVSCAPGYHCEPRLYLPAPVCWLPFCFYPETPTPKPVCVKTKETCRPSTTAVPCDTLLECSSGHHCEPENITLSFCCDGKRDCVCNTKVNATEKMRCVPNRMCSMSPPGAPIACSTVMSCDPGYHCEPALIPSRPTCLKEPGCRCPPPGPDGPAPKCVEDPLCAMSPPGHPVPCSELISCDRGEHCEPAMIASRPSCIKKPGCRCPPPGPRGPTPRCVRDPLCAMSPPGHPVPCSELISCDRGEHCEPAMITSRPSCIKKPGCRCPPPGPRGPTPRCVRDPLCAMSRPGYPVPCSELISCDRGEHCEPAMITSRPSCIKRPGCRCPPPGPQGPIPECVEDPLCDMSPPGHPVSCAVRVRCPPGQHCEPRMLLGRRSCIRKPGCRCPPPGPAGPSPRCVDN</sequence>
<dbReference type="InParanoid" id="A0A1S3J5W8"/>
<proteinExistence type="predicted"/>
<dbReference type="AlphaFoldDB" id="A0A1S3J5W8"/>
<accession>A0A1S3J5W8</accession>
<dbReference type="GeneID" id="106170053"/>
<name>A0A1S3J5W8_LINAN</name>
<protein>
    <submittedName>
        <fullName evidence="2">Basic proline-rich protein-like</fullName>
    </submittedName>
</protein>
<evidence type="ECO:0000313" key="1">
    <source>
        <dbReference type="Proteomes" id="UP000085678"/>
    </source>
</evidence>
<evidence type="ECO:0000313" key="2">
    <source>
        <dbReference type="RefSeq" id="XP_013405234.1"/>
    </source>
</evidence>
<dbReference type="KEGG" id="lak:106170053"/>
<dbReference type="Proteomes" id="UP000085678">
    <property type="component" value="Unplaced"/>
</dbReference>
<reference evidence="2" key="1">
    <citation type="submission" date="2025-08" db="UniProtKB">
        <authorList>
            <consortium name="RefSeq"/>
        </authorList>
    </citation>
    <scope>IDENTIFICATION</scope>
    <source>
        <tissue evidence="2">Gonads</tissue>
    </source>
</reference>
<organism evidence="1 2">
    <name type="scientific">Lingula anatina</name>
    <name type="common">Brachiopod</name>
    <name type="synonym">Lingula unguis</name>
    <dbReference type="NCBI Taxonomy" id="7574"/>
    <lineage>
        <taxon>Eukaryota</taxon>
        <taxon>Metazoa</taxon>
        <taxon>Spiralia</taxon>
        <taxon>Lophotrochozoa</taxon>
        <taxon>Brachiopoda</taxon>
        <taxon>Linguliformea</taxon>
        <taxon>Lingulata</taxon>
        <taxon>Lingulida</taxon>
        <taxon>Linguloidea</taxon>
        <taxon>Lingulidae</taxon>
        <taxon>Lingula</taxon>
    </lineage>
</organism>
<keyword evidence="1" id="KW-1185">Reference proteome</keyword>
<gene>
    <name evidence="2" type="primary">LOC106170053</name>
</gene>